<dbReference type="PROSITE" id="PS50082">
    <property type="entry name" value="WD_REPEATS_2"/>
    <property type="match status" value="4"/>
</dbReference>
<dbReference type="GO" id="GO:0043161">
    <property type="term" value="P:proteasome-mediated ubiquitin-dependent protein catabolic process"/>
    <property type="evidence" value="ECO:0007669"/>
    <property type="project" value="TreeGrafter"/>
</dbReference>
<organism evidence="5 6">
    <name type="scientific">Exocentrus adspersus</name>
    <dbReference type="NCBI Taxonomy" id="1586481"/>
    <lineage>
        <taxon>Eukaryota</taxon>
        <taxon>Metazoa</taxon>
        <taxon>Ecdysozoa</taxon>
        <taxon>Arthropoda</taxon>
        <taxon>Hexapoda</taxon>
        <taxon>Insecta</taxon>
        <taxon>Pterygota</taxon>
        <taxon>Neoptera</taxon>
        <taxon>Endopterygota</taxon>
        <taxon>Coleoptera</taxon>
        <taxon>Polyphaga</taxon>
        <taxon>Cucujiformia</taxon>
        <taxon>Chrysomeloidea</taxon>
        <taxon>Cerambycidae</taxon>
        <taxon>Lamiinae</taxon>
        <taxon>Acanthocinini</taxon>
        <taxon>Exocentrus</taxon>
    </lineage>
</organism>
<dbReference type="GO" id="GO:0005634">
    <property type="term" value="C:nucleus"/>
    <property type="evidence" value="ECO:0007669"/>
    <property type="project" value="TreeGrafter"/>
</dbReference>
<evidence type="ECO:0000256" key="4">
    <source>
        <dbReference type="PROSITE-ProRule" id="PRU00221"/>
    </source>
</evidence>
<dbReference type="GO" id="GO:0005737">
    <property type="term" value="C:cytoplasm"/>
    <property type="evidence" value="ECO:0007669"/>
    <property type="project" value="TreeGrafter"/>
</dbReference>
<name>A0AAV8W0D2_9CUCU</name>
<dbReference type="GO" id="GO:0010992">
    <property type="term" value="P:ubiquitin recycling"/>
    <property type="evidence" value="ECO:0007669"/>
    <property type="project" value="TreeGrafter"/>
</dbReference>
<dbReference type="Proteomes" id="UP001159042">
    <property type="component" value="Unassembled WGS sequence"/>
</dbReference>
<protein>
    <submittedName>
        <fullName evidence="5">Uncharacterized protein</fullName>
    </submittedName>
</protein>
<evidence type="ECO:0000256" key="1">
    <source>
        <dbReference type="ARBA" id="ARBA00022490"/>
    </source>
</evidence>
<feature type="repeat" description="WD" evidence="4">
    <location>
        <begin position="11"/>
        <end position="42"/>
    </location>
</feature>
<keyword evidence="3" id="KW-0677">Repeat</keyword>
<dbReference type="SUPFAM" id="SSF50978">
    <property type="entry name" value="WD40 repeat-like"/>
    <property type="match status" value="1"/>
</dbReference>
<dbReference type="GO" id="GO:0043130">
    <property type="term" value="F:ubiquitin binding"/>
    <property type="evidence" value="ECO:0007669"/>
    <property type="project" value="TreeGrafter"/>
</dbReference>
<dbReference type="Pfam" id="PF00400">
    <property type="entry name" value="WD40"/>
    <property type="match status" value="4"/>
</dbReference>
<sequence length="237" mass="26946">MSKEFKLSTCLYGHSMDIRSLAVSSTNDIISGSRDRTAKYWKYNPLQKTYCDVMTYKNHENFVGSVLYLEPNKEFPDGLVVTGGYDHVIFAYKPGEPFPTHTFKGEHTNTVCCLSKGKDANSFLSASWDMTAKYWHLNNSTKKSIVTFSGHEAAVWHVKQLNDNRIVTASADKTIGVWASNGQRLNTLKGHTDAVRSLEDFPELQYFISVSNDASIKLWSYSGGEYRYILWAYKLYL</sequence>
<feature type="repeat" description="WD" evidence="4">
    <location>
        <begin position="188"/>
        <end position="229"/>
    </location>
</feature>
<dbReference type="PRINTS" id="PR00320">
    <property type="entry name" value="GPROTEINBRPT"/>
</dbReference>
<evidence type="ECO:0000256" key="2">
    <source>
        <dbReference type="ARBA" id="ARBA00022574"/>
    </source>
</evidence>
<accession>A0AAV8W0D2</accession>
<reference evidence="5 6" key="1">
    <citation type="journal article" date="2023" name="Insect Mol. Biol.">
        <title>Genome sequencing provides insights into the evolution of gene families encoding plant cell wall-degrading enzymes in longhorned beetles.</title>
        <authorList>
            <person name="Shin N.R."/>
            <person name="Okamura Y."/>
            <person name="Kirsch R."/>
            <person name="Pauchet Y."/>
        </authorList>
    </citation>
    <scope>NUCLEOTIDE SEQUENCE [LARGE SCALE GENOMIC DNA]</scope>
    <source>
        <strain evidence="5">EAD_L_NR</strain>
    </source>
</reference>
<keyword evidence="6" id="KW-1185">Reference proteome</keyword>
<dbReference type="PANTHER" id="PTHR19849:SF0">
    <property type="entry name" value="PHOSPHOLIPASE A-2-ACTIVATING PROTEIN"/>
    <property type="match status" value="1"/>
</dbReference>
<dbReference type="PANTHER" id="PTHR19849">
    <property type="entry name" value="PHOSPHOLIPASE A-2-ACTIVATING PROTEIN"/>
    <property type="match status" value="1"/>
</dbReference>
<dbReference type="SMART" id="SM00320">
    <property type="entry name" value="WD40"/>
    <property type="match status" value="5"/>
</dbReference>
<evidence type="ECO:0000313" key="6">
    <source>
        <dbReference type="Proteomes" id="UP001159042"/>
    </source>
</evidence>
<dbReference type="InterPro" id="IPR020472">
    <property type="entry name" value="WD40_PAC1"/>
</dbReference>
<evidence type="ECO:0000313" key="5">
    <source>
        <dbReference type="EMBL" id="KAJ8920034.1"/>
    </source>
</evidence>
<gene>
    <name evidence="5" type="ORF">NQ315_011684</name>
</gene>
<keyword evidence="2 4" id="KW-0853">WD repeat</keyword>
<proteinExistence type="predicted"/>
<keyword evidence="1" id="KW-0963">Cytoplasm</keyword>
<dbReference type="EMBL" id="JANEYG010000015">
    <property type="protein sequence ID" value="KAJ8920034.1"/>
    <property type="molecule type" value="Genomic_DNA"/>
</dbReference>
<dbReference type="InterPro" id="IPR001680">
    <property type="entry name" value="WD40_rpt"/>
</dbReference>
<dbReference type="InterPro" id="IPR015943">
    <property type="entry name" value="WD40/YVTN_repeat-like_dom_sf"/>
</dbReference>
<dbReference type="AlphaFoldDB" id="A0AAV8W0D2"/>
<feature type="repeat" description="WD" evidence="4">
    <location>
        <begin position="104"/>
        <end position="145"/>
    </location>
</feature>
<dbReference type="Gene3D" id="2.130.10.10">
    <property type="entry name" value="YVTN repeat-like/Quinoprotein amine dehydrogenase"/>
    <property type="match status" value="1"/>
</dbReference>
<evidence type="ECO:0000256" key="3">
    <source>
        <dbReference type="ARBA" id="ARBA00022737"/>
    </source>
</evidence>
<comment type="caution">
    <text evidence="5">The sequence shown here is derived from an EMBL/GenBank/DDBJ whole genome shotgun (WGS) entry which is preliminary data.</text>
</comment>
<feature type="repeat" description="WD" evidence="4">
    <location>
        <begin position="148"/>
        <end position="178"/>
    </location>
</feature>
<dbReference type="PROSITE" id="PS50294">
    <property type="entry name" value="WD_REPEATS_REGION"/>
    <property type="match status" value="1"/>
</dbReference>
<dbReference type="InterPro" id="IPR036322">
    <property type="entry name" value="WD40_repeat_dom_sf"/>
</dbReference>